<dbReference type="AlphaFoldDB" id="A0AAW1J7F5"/>
<dbReference type="Proteomes" id="UP001443914">
    <property type="component" value="Unassembled WGS sequence"/>
</dbReference>
<accession>A0AAW1J7F5</accession>
<evidence type="ECO:0000313" key="1">
    <source>
        <dbReference type="EMBL" id="KAK9699263.1"/>
    </source>
</evidence>
<name>A0AAW1J7F5_SAPOF</name>
<gene>
    <name evidence="1" type="ORF">RND81_08G163700</name>
</gene>
<dbReference type="PANTHER" id="PTHR33264:SF8">
    <property type="entry name" value="EXPRESSED PROTEIN"/>
    <property type="match status" value="1"/>
</dbReference>
<keyword evidence="2" id="KW-1185">Reference proteome</keyword>
<comment type="caution">
    <text evidence="1">The sequence shown here is derived from an EMBL/GenBank/DDBJ whole genome shotgun (WGS) entry which is preliminary data.</text>
</comment>
<sequence length="169" mass="18954">MTRVGTTRGQIIIRPVGSSLYRRQHYIDSSPSCAQGRIAEVAGGTAAECVAVWCCCPCTLVNLVVLAVYKLPAGICRKALRKRRRRRMMKKGLLPLPSSASSSRHSSCQCSWDPDEFHMQLASVPEGQEVAVVVVGDKEMDNDLMELEKEMWSKFYNTGFWRSPSQREQ</sequence>
<dbReference type="PANTHER" id="PTHR33264">
    <property type="entry name" value="EXPRESSED PROTEIN"/>
    <property type="match status" value="1"/>
</dbReference>
<reference evidence="1" key="1">
    <citation type="submission" date="2024-03" db="EMBL/GenBank/DDBJ databases">
        <title>WGS assembly of Saponaria officinalis var. Norfolk2.</title>
        <authorList>
            <person name="Jenkins J."/>
            <person name="Shu S."/>
            <person name="Grimwood J."/>
            <person name="Barry K."/>
            <person name="Goodstein D."/>
            <person name="Schmutz J."/>
            <person name="Leebens-Mack J."/>
            <person name="Osbourn A."/>
        </authorList>
    </citation>
    <scope>NUCLEOTIDE SEQUENCE [LARGE SCALE GENOMIC DNA]</scope>
    <source>
        <strain evidence="1">JIC</strain>
    </source>
</reference>
<evidence type="ECO:0000313" key="2">
    <source>
        <dbReference type="Proteomes" id="UP001443914"/>
    </source>
</evidence>
<dbReference type="EMBL" id="JBDFQZ010000008">
    <property type="protein sequence ID" value="KAK9699263.1"/>
    <property type="molecule type" value="Genomic_DNA"/>
</dbReference>
<protein>
    <submittedName>
        <fullName evidence="1">Uncharacterized protein</fullName>
    </submittedName>
</protein>
<proteinExistence type="predicted"/>
<organism evidence="1 2">
    <name type="scientific">Saponaria officinalis</name>
    <name type="common">Common soapwort</name>
    <name type="synonym">Lychnis saponaria</name>
    <dbReference type="NCBI Taxonomy" id="3572"/>
    <lineage>
        <taxon>Eukaryota</taxon>
        <taxon>Viridiplantae</taxon>
        <taxon>Streptophyta</taxon>
        <taxon>Embryophyta</taxon>
        <taxon>Tracheophyta</taxon>
        <taxon>Spermatophyta</taxon>
        <taxon>Magnoliopsida</taxon>
        <taxon>eudicotyledons</taxon>
        <taxon>Gunneridae</taxon>
        <taxon>Pentapetalae</taxon>
        <taxon>Caryophyllales</taxon>
        <taxon>Caryophyllaceae</taxon>
        <taxon>Caryophylleae</taxon>
        <taxon>Saponaria</taxon>
    </lineage>
</organism>